<feature type="compositionally biased region" description="Basic and acidic residues" evidence="1">
    <location>
        <begin position="152"/>
        <end position="178"/>
    </location>
</feature>
<sequence>MTAVGMKSYYPHSRKAYRTVKATDSPPAPHSTKGPLDVVLMEGWCVGFSAISSHELEERWEERVGAEMKVWCAVEHVGEVNEMLKVYEALWAFSSDNFHFPFPKTLQEHYMKTHNGGMGMSDVQVVSFVDHYILGFFFLRRDHARFVHHHHPDPDQEHTSMDRQKPLNHHLRGEGVCR</sequence>
<gene>
    <name evidence="2" type="ORF">PILCRDRAFT_743896</name>
</gene>
<dbReference type="Gene3D" id="3.40.50.300">
    <property type="entry name" value="P-loop containing nucleotide triphosphate hydrolases"/>
    <property type="match status" value="1"/>
</dbReference>
<evidence type="ECO:0000313" key="3">
    <source>
        <dbReference type="Proteomes" id="UP000054166"/>
    </source>
</evidence>
<dbReference type="AlphaFoldDB" id="A0A0C3AEN0"/>
<evidence type="ECO:0000256" key="1">
    <source>
        <dbReference type="SAM" id="MobiDB-lite"/>
    </source>
</evidence>
<reference evidence="3" key="2">
    <citation type="submission" date="2015-01" db="EMBL/GenBank/DDBJ databases">
        <title>Evolutionary Origins and Diversification of the Mycorrhizal Mutualists.</title>
        <authorList>
            <consortium name="DOE Joint Genome Institute"/>
            <consortium name="Mycorrhizal Genomics Consortium"/>
            <person name="Kohler A."/>
            <person name="Kuo A."/>
            <person name="Nagy L.G."/>
            <person name="Floudas D."/>
            <person name="Copeland A."/>
            <person name="Barry K.W."/>
            <person name="Cichocki N."/>
            <person name="Veneault-Fourrey C."/>
            <person name="LaButti K."/>
            <person name="Lindquist E.A."/>
            <person name="Lipzen A."/>
            <person name="Lundell T."/>
            <person name="Morin E."/>
            <person name="Murat C."/>
            <person name="Riley R."/>
            <person name="Ohm R."/>
            <person name="Sun H."/>
            <person name="Tunlid A."/>
            <person name="Henrissat B."/>
            <person name="Grigoriev I.V."/>
            <person name="Hibbett D.S."/>
            <person name="Martin F."/>
        </authorList>
    </citation>
    <scope>NUCLEOTIDE SEQUENCE [LARGE SCALE GENOMIC DNA]</scope>
    <source>
        <strain evidence="3">F 1598</strain>
    </source>
</reference>
<name>A0A0C3AEN0_PILCF</name>
<dbReference type="InParanoid" id="A0A0C3AEN0"/>
<dbReference type="HOGENOM" id="CLU_1598483_0_0_1"/>
<dbReference type="InterPro" id="IPR027417">
    <property type="entry name" value="P-loop_NTPase"/>
</dbReference>
<dbReference type="STRING" id="765440.A0A0C3AEN0"/>
<feature type="region of interest" description="Disordered" evidence="1">
    <location>
        <begin position="149"/>
        <end position="178"/>
    </location>
</feature>
<proteinExistence type="predicted"/>
<reference evidence="2 3" key="1">
    <citation type="submission" date="2014-04" db="EMBL/GenBank/DDBJ databases">
        <authorList>
            <consortium name="DOE Joint Genome Institute"/>
            <person name="Kuo A."/>
            <person name="Tarkka M."/>
            <person name="Buscot F."/>
            <person name="Kohler A."/>
            <person name="Nagy L.G."/>
            <person name="Floudas D."/>
            <person name="Copeland A."/>
            <person name="Barry K.W."/>
            <person name="Cichocki N."/>
            <person name="Veneault-Fourrey C."/>
            <person name="LaButti K."/>
            <person name="Lindquist E.A."/>
            <person name="Lipzen A."/>
            <person name="Lundell T."/>
            <person name="Morin E."/>
            <person name="Murat C."/>
            <person name="Sun H."/>
            <person name="Tunlid A."/>
            <person name="Henrissat B."/>
            <person name="Grigoriev I.V."/>
            <person name="Hibbett D.S."/>
            <person name="Martin F."/>
            <person name="Nordberg H.P."/>
            <person name="Cantor M.N."/>
            <person name="Hua S.X."/>
        </authorList>
    </citation>
    <scope>NUCLEOTIDE SEQUENCE [LARGE SCALE GENOMIC DNA]</scope>
    <source>
        <strain evidence="2 3">F 1598</strain>
    </source>
</reference>
<keyword evidence="3" id="KW-1185">Reference proteome</keyword>
<protein>
    <recommendedName>
        <fullName evidence="4">Phosphoribulokinase/uridine kinase domain-containing protein</fullName>
    </recommendedName>
</protein>
<evidence type="ECO:0008006" key="4">
    <source>
        <dbReference type="Google" id="ProtNLM"/>
    </source>
</evidence>
<organism evidence="2 3">
    <name type="scientific">Piloderma croceum (strain F 1598)</name>
    <dbReference type="NCBI Taxonomy" id="765440"/>
    <lineage>
        <taxon>Eukaryota</taxon>
        <taxon>Fungi</taxon>
        <taxon>Dikarya</taxon>
        <taxon>Basidiomycota</taxon>
        <taxon>Agaricomycotina</taxon>
        <taxon>Agaricomycetes</taxon>
        <taxon>Agaricomycetidae</taxon>
        <taxon>Atheliales</taxon>
        <taxon>Atheliaceae</taxon>
        <taxon>Piloderma</taxon>
    </lineage>
</organism>
<dbReference type="EMBL" id="KN833149">
    <property type="protein sequence ID" value="KIM72233.1"/>
    <property type="molecule type" value="Genomic_DNA"/>
</dbReference>
<dbReference type="OrthoDB" id="347435at2759"/>
<accession>A0A0C3AEN0</accession>
<dbReference type="Proteomes" id="UP000054166">
    <property type="component" value="Unassembled WGS sequence"/>
</dbReference>
<evidence type="ECO:0000313" key="2">
    <source>
        <dbReference type="EMBL" id="KIM72233.1"/>
    </source>
</evidence>